<dbReference type="Proteomes" id="UP000053099">
    <property type="component" value="Unassembled WGS sequence"/>
</dbReference>
<comment type="caution">
    <text evidence="7">The sequence shown here is derived from an EMBL/GenBank/DDBJ whole genome shotgun (WGS) entry which is preliminary data.</text>
</comment>
<keyword evidence="5" id="KW-0460">Magnesium</keyword>
<dbReference type="GO" id="GO:0004540">
    <property type="term" value="F:RNA nuclease activity"/>
    <property type="evidence" value="ECO:0007669"/>
    <property type="project" value="InterPro"/>
</dbReference>
<keyword evidence="3 5" id="KW-0479">Metal-binding</keyword>
<evidence type="ECO:0000256" key="3">
    <source>
        <dbReference type="ARBA" id="ARBA00022723"/>
    </source>
</evidence>
<feature type="binding site" evidence="5">
    <location>
        <position position="5"/>
    </location>
    <ligand>
        <name>Mg(2+)</name>
        <dbReference type="ChEBI" id="CHEBI:18420"/>
    </ligand>
</feature>
<protein>
    <recommendedName>
        <fullName evidence="5">Ribonuclease VapC</fullName>
        <shortName evidence="5">RNase VapC</shortName>
        <ecNumber evidence="5">3.1.-.-</ecNumber>
    </recommendedName>
    <alternativeName>
        <fullName evidence="5">Toxin VapC</fullName>
    </alternativeName>
</protein>
<feature type="domain" description="PIN" evidence="6">
    <location>
        <begin position="2"/>
        <end position="122"/>
    </location>
</feature>
<evidence type="ECO:0000259" key="6">
    <source>
        <dbReference type="Pfam" id="PF01850"/>
    </source>
</evidence>
<evidence type="ECO:0000313" key="8">
    <source>
        <dbReference type="Proteomes" id="UP000053099"/>
    </source>
</evidence>
<dbReference type="Gene3D" id="3.40.50.1010">
    <property type="entry name" value="5'-nuclease"/>
    <property type="match status" value="1"/>
</dbReference>
<dbReference type="InterPro" id="IPR029060">
    <property type="entry name" value="PIN-like_dom_sf"/>
</dbReference>
<keyword evidence="4 5" id="KW-0378">Hydrolase</keyword>
<comment type="cofactor">
    <cofactor evidence="5">
        <name>Mg(2+)</name>
        <dbReference type="ChEBI" id="CHEBI:18420"/>
    </cofactor>
</comment>
<dbReference type="GO" id="GO:0016787">
    <property type="term" value="F:hydrolase activity"/>
    <property type="evidence" value="ECO:0007669"/>
    <property type="project" value="UniProtKB-KW"/>
</dbReference>
<dbReference type="HAMAP" id="MF_00265">
    <property type="entry name" value="VapC_Nob1"/>
    <property type="match status" value="1"/>
</dbReference>
<dbReference type="AlphaFoldDB" id="A0A0N0ZPF6"/>
<dbReference type="EC" id="3.1.-.-" evidence="5"/>
<comment type="function">
    <text evidence="5">Toxic component of a toxin-antitoxin (TA) system. An RNase.</text>
</comment>
<proteinExistence type="inferred from homology"/>
<dbReference type="SUPFAM" id="SSF88723">
    <property type="entry name" value="PIN domain-like"/>
    <property type="match status" value="1"/>
</dbReference>
<evidence type="ECO:0000256" key="1">
    <source>
        <dbReference type="ARBA" id="ARBA00022649"/>
    </source>
</evidence>
<gene>
    <name evidence="5" type="primary">vapC</name>
    <name evidence="7" type="ORF">AN926_02835</name>
</gene>
<evidence type="ECO:0000256" key="4">
    <source>
        <dbReference type="ARBA" id="ARBA00022801"/>
    </source>
</evidence>
<reference evidence="7 8" key="1">
    <citation type="submission" date="2015-09" db="EMBL/GenBank/DDBJ databases">
        <title>Draft genome sequence of Thermus scotoductus strain K1 isolated from a geothermal spring in Nagorno-Karabakh, Armenia.</title>
        <authorList>
            <person name="Saghatelyan A."/>
            <person name="Poghosyan L."/>
            <person name="Panosyan H."/>
            <person name="Birkeland N.-K."/>
        </authorList>
    </citation>
    <scope>NUCLEOTIDE SEQUENCE [LARGE SCALE GENOMIC DNA]</scope>
    <source>
        <strain evidence="7 8">K1</strain>
    </source>
</reference>
<dbReference type="GO" id="GO:0090729">
    <property type="term" value="F:toxin activity"/>
    <property type="evidence" value="ECO:0007669"/>
    <property type="project" value="UniProtKB-KW"/>
</dbReference>
<keyword evidence="1 5" id="KW-1277">Toxin-antitoxin system</keyword>
<evidence type="ECO:0000256" key="2">
    <source>
        <dbReference type="ARBA" id="ARBA00022722"/>
    </source>
</evidence>
<evidence type="ECO:0000256" key="5">
    <source>
        <dbReference type="HAMAP-Rule" id="MF_00265"/>
    </source>
</evidence>
<dbReference type="InterPro" id="IPR002716">
    <property type="entry name" value="PIN_dom"/>
</dbReference>
<dbReference type="GO" id="GO:0000287">
    <property type="term" value="F:magnesium ion binding"/>
    <property type="evidence" value="ECO:0007669"/>
    <property type="project" value="UniProtKB-UniRule"/>
</dbReference>
<keyword evidence="5" id="KW-0800">Toxin</keyword>
<name>A0A0N0ZPF6_THESC</name>
<dbReference type="Pfam" id="PF01850">
    <property type="entry name" value="PIN"/>
    <property type="match status" value="1"/>
</dbReference>
<evidence type="ECO:0000313" key="7">
    <source>
        <dbReference type="EMBL" id="KPD32580.1"/>
    </source>
</evidence>
<accession>A0A0N0ZPF6</accession>
<organism evidence="7 8">
    <name type="scientific">Thermus scotoductus</name>
    <dbReference type="NCBI Taxonomy" id="37636"/>
    <lineage>
        <taxon>Bacteria</taxon>
        <taxon>Thermotogati</taxon>
        <taxon>Deinococcota</taxon>
        <taxon>Deinococci</taxon>
        <taxon>Thermales</taxon>
        <taxon>Thermaceae</taxon>
        <taxon>Thermus</taxon>
    </lineage>
</organism>
<feature type="binding site" evidence="5">
    <location>
        <position position="97"/>
    </location>
    <ligand>
        <name>Mg(2+)</name>
        <dbReference type="ChEBI" id="CHEBI:18420"/>
    </ligand>
</feature>
<comment type="similarity">
    <text evidence="5">Belongs to the PINc/VapC protein family.</text>
</comment>
<dbReference type="InterPro" id="IPR022907">
    <property type="entry name" value="VapC_family"/>
</dbReference>
<dbReference type="EMBL" id="LJJR01000006">
    <property type="protein sequence ID" value="KPD32580.1"/>
    <property type="molecule type" value="Genomic_DNA"/>
</dbReference>
<dbReference type="PATRIC" id="fig|37636.3.peg.2286"/>
<sequence>MITLDTSALFALLNRKDPDHGRVKALLLSDPGPYLVPMGILAEIACLAERRLGLGALEAFLQDLEAGAFSLECGEEDLPRVRALVARYRDLPLGFADAAVVAVAERNGGLVLSLDRHLHVVAQEGTIRVLP</sequence>
<keyword evidence="2 5" id="KW-0540">Nuclease</keyword>